<proteinExistence type="predicted"/>
<evidence type="ECO:0000313" key="2">
    <source>
        <dbReference type="EMBL" id="DBA05294.1"/>
    </source>
</evidence>
<accession>A0AAV2ZLW3</accession>
<dbReference type="InterPro" id="IPR023801">
    <property type="entry name" value="His_deacetylse_dom"/>
</dbReference>
<keyword evidence="3" id="KW-1185">Reference proteome</keyword>
<dbReference type="AlphaFoldDB" id="A0AAV2ZLW3"/>
<dbReference type="CDD" id="cd11599">
    <property type="entry name" value="HDAC_classII_2"/>
    <property type="match status" value="1"/>
</dbReference>
<dbReference type="InterPro" id="IPR000286">
    <property type="entry name" value="HDACs"/>
</dbReference>
<dbReference type="Proteomes" id="UP001146120">
    <property type="component" value="Unassembled WGS sequence"/>
</dbReference>
<dbReference type="GO" id="GO:0040029">
    <property type="term" value="P:epigenetic regulation of gene expression"/>
    <property type="evidence" value="ECO:0007669"/>
    <property type="project" value="TreeGrafter"/>
</dbReference>
<dbReference type="GO" id="GO:0004407">
    <property type="term" value="F:histone deacetylase activity"/>
    <property type="evidence" value="ECO:0007669"/>
    <property type="project" value="TreeGrafter"/>
</dbReference>
<protein>
    <recommendedName>
        <fullName evidence="1">Histone deacetylase domain-containing protein</fullName>
    </recommendedName>
</protein>
<sequence>MNLHVMHSIDGDTCIMAGTEHAAFIAAGAVCDAIDRVMQKDSPVRNAFCGVRPPGHHAEPHRTMGFCFFNNVGIGARYALETYAIRRVLILDFDVHHGNGMQAKFQSDQNADILFISTHQSPCYPGTGKARETGANNNIINIPLPPGAGSVQYRRVFDDKILPAMHAFRPDLILISAGFDAHRLDPLAELEFETEDYYYVTKRVTDVAWEYAQGRVVSVLEGGYNLQALADSAAAHVRALTHGSQPPDPRVAGDVDSLAMSLETKLSLAQSSPKELRAVVHHGGKQKIVVIPDRSLQTLMKLCSGKFRKKMSSVKTAQGQVVTDDSMIGFVHDCHLHVS</sequence>
<dbReference type="Pfam" id="PF00850">
    <property type="entry name" value="Hist_deacetyl"/>
    <property type="match status" value="1"/>
</dbReference>
<dbReference type="PANTHER" id="PTHR10625:SF10">
    <property type="entry name" value="HISTONE DEACETYLASE HDAC1"/>
    <property type="match status" value="1"/>
</dbReference>
<name>A0AAV2ZLW3_9STRA</name>
<feature type="domain" description="Histone deacetylase" evidence="1">
    <location>
        <begin position="10"/>
        <end position="240"/>
    </location>
</feature>
<dbReference type="InterPro" id="IPR023696">
    <property type="entry name" value="Ureohydrolase_dom_sf"/>
</dbReference>
<dbReference type="SUPFAM" id="SSF52768">
    <property type="entry name" value="Arginase/deacetylase"/>
    <property type="match status" value="1"/>
</dbReference>
<organism evidence="2 3">
    <name type="scientific">Lagenidium giganteum</name>
    <dbReference type="NCBI Taxonomy" id="4803"/>
    <lineage>
        <taxon>Eukaryota</taxon>
        <taxon>Sar</taxon>
        <taxon>Stramenopiles</taxon>
        <taxon>Oomycota</taxon>
        <taxon>Peronosporomycetes</taxon>
        <taxon>Pythiales</taxon>
        <taxon>Pythiaceae</taxon>
    </lineage>
</organism>
<dbReference type="Gene3D" id="3.40.800.20">
    <property type="entry name" value="Histone deacetylase domain"/>
    <property type="match status" value="1"/>
</dbReference>
<comment type="caution">
    <text evidence="2">The sequence shown here is derived from an EMBL/GenBank/DDBJ whole genome shotgun (WGS) entry which is preliminary data.</text>
</comment>
<reference evidence="2" key="2">
    <citation type="journal article" date="2023" name="Microbiol Resour">
        <title>Decontamination and Annotation of the Draft Genome Sequence of the Oomycete Lagenidium giganteum ARSEF 373.</title>
        <authorList>
            <person name="Morgan W.R."/>
            <person name="Tartar A."/>
        </authorList>
    </citation>
    <scope>NUCLEOTIDE SEQUENCE</scope>
    <source>
        <strain evidence="2">ARSEF 373</strain>
    </source>
</reference>
<evidence type="ECO:0000259" key="1">
    <source>
        <dbReference type="Pfam" id="PF00850"/>
    </source>
</evidence>
<dbReference type="PANTHER" id="PTHR10625">
    <property type="entry name" value="HISTONE DEACETYLASE HDAC1-RELATED"/>
    <property type="match status" value="1"/>
</dbReference>
<gene>
    <name evidence="2" type="ORF">N0F65_007456</name>
</gene>
<dbReference type="InterPro" id="IPR037138">
    <property type="entry name" value="His_deacetylse_dom_sf"/>
</dbReference>
<dbReference type="PRINTS" id="PR01270">
    <property type="entry name" value="HDASUPER"/>
</dbReference>
<dbReference type="EMBL" id="DAKRPA010000001">
    <property type="protein sequence ID" value="DBA05294.1"/>
    <property type="molecule type" value="Genomic_DNA"/>
</dbReference>
<evidence type="ECO:0000313" key="3">
    <source>
        <dbReference type="Proteomes" id="UP001146120"/>
    </source>
</evidence>
<reference evidence="2" key="1">
    <citation type="submission" date="2022-11" db="EMBL/GenBank/DDBJ databases">
        <authorList>
            <person name="Morgan W.R."/>
            <person name="Tartar A."/>
        </authorList>
    </citation>
    <scope>NUCLEOTIDE SEQUENCE</scope>
    <source>
        <strain evidence="2">ARSEF 373</strain>
    </source>
</reference>